<keyword evidence="1" id="KW-1133">Transmembrane helix</keyword>
<organism evidence="2 3">
    <name type="scientific">Stegodyphus mimosarum</name>
    <name type="common">African social velvet spider</name>
    <dbReference type="NCBI Taxonomy" id="407821"/>
    <lineage>
        <taxon>Eukaryota</taxon>
        <taxon>Metazoa</taxon>
        <taxon>Ecdysozoa</taxon>
        <taxon>Arthropoda</taxon>
        <taxon>Chelicerata</taxon>
        <taxon>Arachnida</taxon>
        <taxon>Araneae</taxon>
        <taxon>Araneomorphae</taxon>
        <taxon>Entelegynae</taxon>
        <taxon>Eresoidea</taxon>
        <taxon>Eresidae</taxon>
        <taxon>Stegodyphus</taxon>
    </lineage>
</organism>
<dbReference type="EMBL" id="KK116354">
    <property type="protein sequence ID" value="KFM67495.1"/>
    <property type="molecule type" value="Genomic_DNA"/>
</dbReference>
<dbReference type="OMA" id="MVAFRIA"/>
<dbReference type="STRING" id="407821.A0A087TQV6"/>
<dbReference type="GO" id="GO:0005524">
    <property type="term" value="F:ATP binding"/>
    <property type="evidence" value="ECO:0007669"/>
    <property type="project" value="UniProtKB-KW"/>
</dbReference>
<keyword evidence="1" id="KW-0472">Membrane</keyword>
<feature type="non-terminal residue" evidence="2">
    <location>
        <position position="119"/>
    </location>
</feature>
<protein>
    <submittedName>
        <fullName evidence="2">ATP-binding cassette sub-family G member 2</fullName>
    </submittedName>
</protein>
<feature type="transmembrane region" description="Helical" evidence="1">
    <location>
        <begin position="90"/>
        <end position="112"/>
    </location>
</feature>
<sequence>MSVTISSLYSLSTMLFGGYYASTIPSWLSWLRYLSVVHYTFHAMQIVEFEGGIPIPCAVNNSRFAVCREQNATFIPVKDIINRGEETLPLWANTLVLILFLLIFRLLGYLSLRYFRTAK</sequence>
<evidence type="ECO:0000256" key="1">
    <source>
        <dbReference type="SAM" id="Phobius"/>
    </source>
</evidence>
<evidence type="ECO:0000313" key="3">
    <source>
        <dbReference type="Proteomes" id="UP000054359"/>
    </source>
</evidence>
<gene>
    <name evidence="2" type="ORF">X975_24617</name>
</gene>
<dbReference type="AlphaFoldDB" id="A0A087TQV6"/>
<feature type="transmembrane region" description="Helical" evidence="1">
    <location>
        <begin position="7"/>
        <end position="28"/>
    </location>
</feature>
<dbReference type="OrthoDB" id="66620at2759"/>
<dbReference type="Proteomes" id="UP000054359">
    <property type="component" value="Unassembled WGS sequence"/>
</dbReference>
<name>A0A087TQV6_STEMI</name>
<evidence type="ECO:0000313" key="2">
    <source>
        <dbReference type="EMBL" id="KFM67495.1"/>
    </source>
</evidence>
<keyword evidence="1" id="KW-0812">Transmembrane</keyword>
<reference evidence="2 3" key="1">
    <citation type="submission" date="2013-11" db="EMBL/GenBank/DDBJ databases">
        <title>Genome sequencing of Stegodyphus mimosarum.</title>
        <authorList>
            <person name="Bechsgaard J."/>
        </authorList>
    </citation>
    <scope>NUCLEOTIDE SEQUENCE [LARGE SCALE GENOMIC DNA]</scope>
</reference>
<keyword evidence="3" id="KW-1185">Reference proteome</keyword>
<proteinExistence type="predicted"/>
<keyword evidence="2" id="KW-0547">Nucleotide-binding</keyword>
<accession>A0A087TQV6</accession>
<keyword evidence="2" id="KW-0067">ATP-binding</keyword>